<dbReference type="EMBL" id="CAJVQB010005396">
    <property type="protein sequence ID" value="CAG8660626.1"/>
    <property type="molecule type" value="Genomic_DNA"/>
</dbReference>
<accession>A0ABN7UU63</accession>
<comment type="caution">
    <text evidence="1">The sequence shown here is derived from an EMBL/GenBank/DDBJ whole genome shotgun (WGS) entry which is preliminary data.</text>
</comment>
<keyword evidence="2" id="KW-1185">Reference proteome</keyword>
<reference evidence="1 2" key="1">
    <citation type="submission" date="2021-06" db="EMBL/GenBank/DDBJ databases">
        <authorList>
            <person name="Kallberg Y."/>
            <person name="Tangrot J."/>
            <person name="Rosling A."/>
        </authorList>
    </citation>
    <scope>NUCLEOTIDE SEQUENCE [LARGE SCALE GENOMIC DNA]</scope>
    <source>
        <strain evidence="1 2">120-4 pot B 10/14</strain>
    </source>
</reference>
<evidence type="ECO:0000313" key="1">
    <source>
        <dbReference type="EMBL" id="CAG8660626.1"/>
    </source>
</evidence>
<name>A0ABN7UU63_GIGMA</name>
<sequence length="245" mass="28570">MSEYQEPCEIYNYPEQPLITYKKNKSVYIYTIHKGIYPKLPILRVTPKPMRYKLPDKFKIQTQWALSGPLIFGLPLKILESERIQHQRSKILQPINQLSNSTQCIRAKELAKPILTTFNNKSQNLYHSDDSPKLNQITYELSNTVWNIQFQQKNKEKEQLLPYVKAIDKGKIHTSLIDINQYLNSEINIDNIENENVVYGITESVGKARYCNIKDILKYIIPTLIKNQILDLLEPTIYIRISGDG</sequence>
<evidence type="ECO:0000313" key="2">
    <source>
        <dbReference type="Proteomes" id="UP000789901"/>
    </source>
</evidence>
<gene>
    <name evidence="1" type="ORF">GMARGA_LOCUS9860</name>
</gene>
<proteinExistence type="predicted"/>
<organism evidence="1 2">
    <name type="scientific">Gigaspora margarita</name>
    <dbReference type="NCBI Taxonomy" id="4874"/>
    <lineage>
        <taxon>Eukaryota</taxon>
        <taxon>Fungi</taxon>
        <taxon>Fungi incertae sedis</taxon>
        <taxon>Mucoromycota</taxon>
        <taxon>Glomeromycotina</taxon>
        <taxon>Glomeromycetes</taxon>
        <taxon>Diversisporales</taxon>
        <taxon>Gigasporaceae</taxon>
        <taxon>Gigaspora</taxon>
    </lineage>
</organism>
<dbReference type="Proteomes" id="UP000789901">
    <property type="component" value="Unassembled WGS sequence"/>
</dbReference>
<protein>
    <submittedName>
        <fullName evidence="1">28381_t:CDS:1</fullName>
    </submittedName>
</protein>